<reference evidence="7 8" key="1">
    <citation type="journal article" date="2017" name="ISME J.">
        <title>Grape pomace compost harbors organohalide-respiring Dehalogenimonas species with novel reductive dehalogenase genes.</title>
        <authorList>
            <person name="Yang Y."/>
            <person name="Higgins S.A."/>
            <person name="Yan J."/>
            <person name="Simsir B."/>
            <person name="Chourey K."/>
            <person name="Iyer R."/>
            <person name="Hettich R.L."/>
            <person name="Baldwin B."/>
            <person name="Ogles D.M."/>
            <person name="Loffler F.E."/>
        </authorList>
    </citation>
    <scope>NUCLEOTIDE SEQUENCE [LARGE SCALE GENOMIC DNA]</scope>
    <source>
        <strain evidence="7 8">GP</strain>
    </source>
</reference>
<keyword evidence="8" id="KW-1185">Reference proteome</keyword>
<dbReference type="SUPFAM" id="SSF53850">
    <property type="entry name" value="Periplasmic binding protein-like II"/>
    <property type="match status" value="1"/>
</dbReference>
<evidence type="ECO:0000313" key="8">
    <source>
        <dbReference type="Proteomes" id="UP000235653"/>
    </source>
</evidence>
<sequence>MKKLTWLAVAVVAILALALPGCSNGGTTDTTTTAGPLKIRVATDATWAPFEYVNETTKKIEGFDIDLLNAIAAKANLEIEYINVGFDPLLAGMAQGTYDAAISSITITPERAAQMMFSDPYFTAGQMITVKLNNTTITGQASLSGKKIGAQLGTTGEVLAKDIPNATVRSYDEIGLAYQDLLNGQIDAVICDTPIANNYVKKNATALKTVGSALSTEDYGIAVAKGKQDLLTKINSGLSQIKSDGTIEQLVTKWLAG</sequence>
<dbReference type="PROSITE" id="PS01039">
    <property type="entry name" value="SBP_BACTERIAL_3"/>
    <property type="match status" value="1"/>
</dbReference>
<comment type="subcellular location">
    <subcellularLocation>
        <location evidence="1">Cell envelope</location>
    </subcellularLocation>
</comment>
<evidence type="ECO:0000256" key="4">
    <source>
        <dbReference type="RuleBase" id="RU003744"/>
    </source>
</evidence>
<dbReference type="InterPro" id="IPR018313">
    <property type="entry name" value="SBP_3_CS"/>
</dbReference>
<evidence type="ECO:0000313" key="7">
    <source>
        <dbReference type="EMBL" id="PPD58514.1"/>
    </source>
</evidence>
<proteinExistence type="inferred from homology"/>
<dbReference type="InterPro" id="IPR001320">
    <property type="entry name" value="Iontro_rcpt_C"/>
</dbReference>
<dbReference type="GO" id="GO:0030313">
    <property type="term" value="C:cell envelope"/>
    <property type="evidence" value="ECO:0007669"/>
    <property type="project" value="UniProtKB-SubCell"/>
</dbReference>
<comment type="similarity">
    <text evidence="2 4">Belongs to the bacterial solute-binding protein 3 family.</text>
</comment>
<dbReference type="SMART" id="SM00062">
    <property type="entry name" value="PBPb"/>
    <property type="match status" value="1"/>
</dbReference>
<keyword evidence="3" id="KW-0732">Signal</keyword>
<feature type="domain" description="Solute-binding protein family 3/N-terminal" evidence="5">
    <location>
        <begin position="38"/>
        <end position="257"/>
    </location>
</feature>
<dbReference type="InterPro" id="IPR001638">
    <property type="entry name" value="Solute-binding_3/MltF_N"/>
</dbReference>
<protein>
    <submittedName>
        <fullName evidence="7">Basic amino acid ABC transporter substrate-binding protein</fullName>
    </submittedName>
</protein>
<dbReference type="RefSeq" id="WP_102329998.1">
    <property type="nucleotide sequence ID" value="NZ_CP058566.2"/>
</dbReference>
<dbReference type="Pfam" id="PF00497">
    <property type="entry name" value="SBP_bac_3"/>
    <property type="match status" value="1"/>
</dbReference>
<evidence type="ECO:0000259" key="6">
    <source>
        <dbReference type="SMART" id="SM00079"/>
    </source>
</evidence>
<name>A0A2P5P893_9CHLR</name>
<dbReference type="PANTHER" id="PTHR35936:SF17">
    <property type="entry name" value="ARGININE-BINDING EXTRACELLULAR PROTEIN ARTP"/>
    <property type="match status" value="1"/>
</dbReference>
<dbReference type="SMART" id="SM00079">
    <property type="entry name" value="PBPe"/>
    <property type="match status" value="1"/>
</dbReference>
<organism evidence="7 8">
    <name type="scientific">Dehalogenimonas etheniformans</name>
    <dbReference type="NCBI Taxonomy" id="1536648"/>
    <lineage>
        <taxon>Bacteria</taxon>
        <taxon>Bacillati</taxon>
        <taxon>Chloroflexota</taxon>
        <taxon>Dehalococcoidia</taxon>
        <taxon>Dehalococcoidales</taxon>
        <taxon>Dehalococcoidaceae</taxon>
        <taxon>Dehalogenimonas</taxon>
    </lineage>
</organism>
<dbReference type="OrthoDB" id="9774451at2"/>
<evidence type="ECO:0000256" key="3">
    <source>
        <dbReference type="ARBA" id="ARBA00022729"/>
    </source>
</evidence>
<evidence type="ECO:0000259" key="5">
    <source>
        <dbReference type="SMART" id="SM00062"/>
    </source>
</evidence>
<evidence type="ECO:0000256" key="1">
    <source>
        <dbReference type="ARBA" id="ARBA00004196"/>
    </source>
</evidence>
<feature type="domain" description="Ionotropic glutamate receptor C-terminal" evidence="6">
    <location>
        <begin position="38"/>
        <end position="257"/>
    </location>
</feature>
<comment type="caution">
    <text evidence="7">The sequence shown here is derived from an EMBL/GenBank/DDBJ whole genome shotgun (WGS) entry which is preliminary data.</text>
</comment>
<dbReference type="EMBL" id="JQAN02000006">
    <property type="protein sequence ID" value="PPD58514.1"/>
    <property type="molecule type" value="Genomic_DNA"/>
</dbReference>
<dbReference type="GO" id="GO:0015276">
    <property type="term" value="F:ligand-gated monoatomic ion channel activity"/>
    <property type="evidence" value="ECO:0007669"/>
    <property type="project" value="InterPro"/>
</dbReference>
<dbReference type="Proteomes" id="UP000235653">
    <property type="component" value="Unassembled WGS sequence"/>
</dbReference>
<dbReference type="Gene3D" id="3.40.190.10">
    <property type="entry name" value="Periplasmic binding protein-like II"/>
    <property type="match status" value="2"/>
</dbReference>
<accession>A0A2P5P893</accession>
<dbReference type="GO" id="GO:0016020">
    <property type="term" value="C:membrane"/>
    <property type="evidence" value="ECO:0007669"/>
    <property type="project" value="InterPro"/>
</dbReference>
<dbReference type="AlphaFoldDB" id="A0A2P5P893"/>
<dbReference type="CDD" id="cd13624">
    <property type="entry name" value="PBP2_Arg_Lys_His"/>
    <property type="match status" value="1"/>
</dbReference>
<evidence type="ECO:0000256" key="2">
    <source>
        <dbReference type="ARBA" id="ARBA00010333"/>
    </source>
</evidence>
<gene>
    <name evidence="7" type="ORF">JP09_001105</name>
</gene>
<dbReference type="PANTHER" id="PTHR35936">
    <property type="entry name" value="MEMBRANE-BOUND LYTIC MUREIN TRANSGLYCOSYLASE F"/>
    <property type="match status" value="1"/>
</dbReference>